<gene>
    <name evidence="7" type="ORF">SPHA_8474</name>
</gene>
<dbReference type="GO" id="GO:0017177">
    <property type="term" value="C:glucosidase II complex"/>
    <property type="evidence" value="ECO:0007669"/>
    <property type="project" value="TreeGrafter"/>
</dbReference>
<feature type="compositionally biased region" description="Polar residues" evidence="4">
    <location>
        <begin position="228"/>
        <end position="239"/>
    </location>
</feature>
<keyword evidence="2" id="KW-1015">Disulfide bond</keyword>
<feature type="compositionally biased region" description="Acidic residues" evidence="4">
    <location>
        <begin position="259"/>
        <end position="280"/>
    </location>
</feature>
<dbReference type="SUPFAM" id="SSF47473">
    <property type="entry name" value="EF-hand"/>
    <property type="match status" value="1"/>
</dbReference>
<name>A0A812B3B8_ACAPH</name>
<proteinExistence type="predicted"/>
<feature type="transmembrane region" description="Helical" evidence="5">
    <location>
        <begin position="73"/>
        <end position="99"/>
    </location>
</feature>
<dbReference type="Gene3D" id="2.70.130.10">
    <property type="entry name" value="Mannose-6-phosphate receptor binding domain"/>
    <property type="match status" value="1"/>
</dbReference>
<feature type="region of interest" description="Disordered" evidence="4">
    <location>
        <begin position="221"/>
        <end position="302"/>
    </location>
</feature>
<protein>
    <submittedName>
        <fullName evidence="7">PRKCSH</fullName>
    </submittedName>
</protein>
<evidence type="ECO:0000313" key="7">
    <source>
        <dbReference type="EMBL" id="CAE1165461.1"/>
    </source>
</evidence>
<feature type="transmembrane region" description="Helical" evidence="5">
    <location>
        <begin position="111"/>
        <end position="138"/>
    </location>
</feature>
<dbReference type="PROSITE" id="PS51914">
    <property type="entry name" value="MRH"/>
    <property type="match status" value="1"/>
</dbReference>
<feature type="compositionally biased region" description="Low complexity" evidence="4">
    <location>
        <begin position="247"/>
        <end position="258"/>
    </location>
</feature>
<dbReference type="AlphaFoldDB" id="A0A812B3B8"/>
<feature type="compositionally biased region" description="Basic and acidic residues" evidence="4">
    <location>
        <begin position="281"/>
        <end position="294"/>
    </location>
</feature>
<dbReference type="InterPro" id="IPR009011">
    <property type="entry name" value="Man6P_isomerase_rcpt-bd_dom_sf"/>
</dbReference>
<sequence length="470" mass="53053">MSLLFLFSLFSFLFSHSFLFSFLTLFSLFSHSSLTFVSLFSLLSLFSHSCLSFLTLVSLFSLLSLFSHSCLSFLTLVSLFSLLSLFLLLSLFFSLVSLFSSCLFSHSCLSFLTLVSLFSLLSHSCLTFLTLVSLFSVFSFSPEQDQNNANNAFLELDENKDQLLSVDEMKTHSEFDIDSDGTVSDDEAKEYMEDVAEADYKHFVEKMWPNIKEIYNKNKSAKVPEADTTITAPDVTSTEAPEKAEAESTATDSSSSIGEGDDDDEDGEGDDYEEDDNDEEAEKKKVKEETEKDSSPQMPEYDEATKKLIESAEHAREELNEADKTLREIEKSISDVKKVLDLDLGTENEYYTLYGKCFEFTDREYVYTLCPFDRATQRSKSGGMETSLGHWGLWDGLQSDIYSKQKYDRGQNCWNGPDRSVKVHLECGIENQLKAASEPNRCEYAFIFATPARCSKPDPFSTGFGPKDEL</sequence>
<keyword evidence="5" id="KW-1133">Transmembrane helix</keyword>
<keyword evidence="8" id="KW-1185">Reference proteome</keyword>
<accession>A0A812B3B8</accession>
<dbReference type="OrthoDB" id="28322at2759"/>
<keyword evidence="5" id="KW-0812">Transmembrane</keyword>
<evidence type="ECO:0000259" key="6">
    <source>
        <dbReference type="PROSITE" id="PS51914"/>
    </source>
</evidence>
<dbReference type="InterPro" id="IPR039794">
    <property type="entry name" value="Gtb1-like"/>
</dbReference>
<evidence type="ECO:0000256" key="4">
    <source>
        <dbReference type="SAM" id="MobiDB-lite"/>
    </source>
</evidence>
<dbReference type="EMBL" id="CAHIKZ030000274">
    <property type="protein sequence ID" value="CAE1165461.1"/>
    <property type="molecule type" value="Genomic_DNA"/>
</dbReference>
<keyword evidence="1" id="KW-0732">Signal</keyword>
<dbReference type="InterPro" id="IPR044865">
    <property type="entry name" value="MRH_dom"/>
</dbReference>
<organism evidence="7 8">
    <name type="scientific">Acanthosepion pharaonis</name>
    <name type="common">Pharaoh cuttlefish</name>
    <name type="synonym">Sepia pharaonis</name>
    <dbReference type="NCBI Taxonomy" id="158019"/>
    <lineage>
        <taxon>Eukaryota</taxon>
        <taxon>Metazoa</taxon>
        <taxon>Spiralia</taxon>
        <taxon>Lophotrochozoa</taxon>
        <taxon>Mollusca</taxon>
        <taxon>Cephalopoda</taxon>
        <taxon>Coleoidea</taxon>
        <taxon>Decapodiformes</taxon>
        <taxon>Sepiida</taxon>
        <taxon>Sepiina</taxon>
        <taxon>Sepiidae</taxon>
        <taxon>Acanthosepion</taxon>
    </lineage>
</organism>
<feature type="coiled-coil region" evidence="3">
    <location>
        <begin position="305"/>
        <end position="339"/>
    </location>
</feature>
<dbReference type="Pfam" id="PF13015">
    <property type="entry name" value="PRKCSH_1"/>
    <property type="match status" value="1"/>
</dbReference>
<evidence type="ECO:0000256" key="5">
    <source>
        <dbReference type="SAM" id="Phobius"/>
    </source>
</evidence>
<keyword evidence="5" id="KW-0472">Membrane</keyword>
<reference evidence="7" key="1">
    <citation type="submission" date="2021-01" db="EMBL/GenBank/DDBJ databases">
        <authorList>
            <person name="Li R."/>
            <person name="Bekaert M."/>
        </authorList>
    </citation>
    <scope>NUCLEOTIDE SEQUENCE</scope>
    <source>
        <strain evidence="7">Farmed</strain>
    </source>
</reference>
<dbReference type="GO" id="GO:0006491">
    <property type="term" value="P:N-glycan processing"/>
    <property type="evidence" value="ECO:0007669"/>
    <property type="project" value="TreeGrafter"/>
</dbReference>
<evidence type="ECO:0000313" key="8">
    <source>
        <dbReference type="Proteomes" id="UP000597762"/>
    </source>
</evidence>
<dbReference type="PANTHER" id="PTHR12630:SF1">
    <property type="entry name" value="GLUCOSIDASE 2 SUBUNIT BETA"/>
    <property type="match status" value="1"/>
</dbReference>
<dbReference type="PANTHER" id="PTHR12630">
    <property type="entry name" value="N-LINKED OLIGOSACCHARIDE PROCESSING"/>
    <property type="match status" value="1"/>
</dbReference>
<evidence type="ECO:0000256" key="1">
    <source>
        <dbReference type="ARBA" id="ARBA00022729"/>
    </source>
</evidence>
<feature type="transmembrane region" description="Helical" evidence="5">
    <location>
        <begin position="42"/>
        <end position="66"/>
    </location>
</feature>
<dbReference type="Proteomes" id="UP000597762">
    <property type="component" value="Unassembled WGS sequence"/>
</dbReference>
<feature type="domain" description="MRH" evidence="6">
    <location>
        <begin position="355"/>
        <end position="456"/>
    </location>
</feature>
<dbReference type="InterPro" id="IPR011992">
    <property type="entry name" value="EF-hand-dom_pair"/>
</dbReference>
<keyword evidence="3" id="KW-0175">Coiled coil</keyword>
<dbReference type="SUPFAM" id="SSF50911">
    <property type="entry name" value="Mannose 6-phosphate receptor domain"/>
    <property type="match status" value="1"/>
</dbReference>
<evidence type="ECO:0000256" key="3">
    <source>
        <dbReference type="SAM" id="Coils"/>
    </source>
</evidence>
<evidence type="ECO:0000256" key="2">
    <source>
        <dbReference type="ARBA" id="ARBA00023157"/>
    </source>
</evidence>
<comment type="caution">
    <text evidence="7">The sequence shown here is derived from an EMBL/GenBank/DDBJ whole genome shotgun (WGS) entry which is preliminary data.</text>
</comment>
<dbReference type="InterPro" id="IPR036607">
    <property type="entry name" value="PRKCSH"/>
</dbReference>